<dbReference type="AlphaFoldDB" id="A0A2C8YIE3"/>
<keyword evidence="2" id="KW-1185">Reference proteome</keyword>
<accession>A0A2C8YIE3</accession>
<dbReference type="OrthoDB" id="9773060at2"/>
<reference evidence="1 2" key="1">
    <citation type="submission" date="2017-09" db="EMBL/GenBank/DDBJ databases">
        <authorList>
            <person name="Ehlers B."/>
            <person name="Leendertz F.H."/>
        </authorList>
    </citation>
    <scope>NUCLEOTIDE SEQUENCE [LARGE SCALE GENOMIC DNA]</scope>
    <source>
        <strain evidence="1 2">CGMCC 1.05381</strain>
    </source>
</reference>
<sequence length="131" mass="13678">MTEFVPGETVDAQAALLAQLPDLVPTAFADAGVLDRAALLSPVGPGDEDIAPALTLSWSSIDMARTEARGATTSPLVPDAAALLDWDTTRNGLTQGDNLQALKLLKNGPADYTSTTDRDGVRIEMQVGEVS</sequence>
<name>A0A2C8YIE3_9MICO</name>
<proteinExistence type="predicted"/>
<evidence type="ECO:0000313" key="2">
    <source>
        <dbReference type="Proteomes" id="UP000219440"/>
    </source>
</evidence>
<dbReference type="Proteomes" id="UP000219440">
    <property type="component" value="Unassembled WGS sequence"/>
</dbReference>
<gene>
    <name evidence="1" type="ORF">SAMN06296378_0354</name>
</gene>
<dbReference type="EMBL" id="OCST01000001">
    <property type="protein sequence ID" value="SOE50186.1"/>
    <property type="molecule type" value="Genomic_DNA"/>
</dbReference>
<organism evidence="1 2">
    <name type="scientific">Salinibacterium xinjiangense</name>
    <dbReference type="NCBI Taxonomy" id="386302"/>
    <lineage>
        <taxon>Bacteria</taxon>
        <taxon>Bacillati</taxon>
        <taxon>Actinomycetota</taxon>
        <taxon>Actinomycetes</taxon>
        <taxon>Micrococcales</taxon>
        <taxon>Microbacteriaceae</taxon>
        <taxon>Salinibacterium</taxon>
    </lineage>
</organism>
<evidence type="ECO:0000313" key="1">
    <source>
        <dbReference type="EMBL" id="SOE50186.1"/>
    </source>
</evidence>
<dbReference type="RefSeq" id="WP_097059504.1">
    <property type="nucleotide sequence ID" value="NZ_BMLC01000002.1"/>
</dbReference>
<protein>
    <submittedName>
        <fullName evidence="1">Uncharacterized protein</fullName>
    </submittedName>
</protein>